<dbReference type="AlphaFoldDB" id="A0A1F6Y102"/>
<evidence type="ECO:0000313" key="1">
    <source>
        <dbReference type="EMBL" id="OGJ00032.1"/>
    </source>
</evidence>
<protein>
    <submittedName>
        <fullName evidence="1">MBL fold metallo-hydrolase</fullName>
    </submittedName>
</protein>
<comment type="caution">
    <text evidence="1">The sequence shown here is derived from an EMBL/GenBank/DDBJ whole genome shotgun (WGS) entry which is preliminary data.</text>
</comment>
<dbReference type="PANTHER" id="PTHR43546:SF3">
    <property type="entry name" value="UPF0173 METAL-DEPENDENT HYDROLASE MJ1163"/>
    <property type="match status" value="1"/>
</dbReference>
<keyword evidence="1" id="KW-0378">Hydrolase</keyword>
<accession>A0A1F6Y102</accession>
<proteinExistence type="predicted"/>
<dbReference type="Proteomes" id="UP000176479">
    <property type="component" value="Unassembled WGS sequence"/>
</dbReference>
<dbReference type="EMBL" id="MFVK01000003">
    <property type="protein sequence ID" value="OGJ00032.1"/>
    <property type="molecule type" value="Genomic_DNA"/>
</dbReference>
<dbReference type="InterPro" id="IPR050114">
    <property type="entry name" value="UPF0173_UPF0282_UlaG_hydrolase"/>
</dbReference>
<organism evidence="1 2">
    <name type="scientific">Candidatus Nomurabacteria bacterium RIFCSPLOWO2_02_FULL_40_10</name>
    <dbReference type="NCBI Taxonomy" id="1801786"/>
    <lineage>
        <taxon>Bacteria</taxon>
        <taxon>Candidatus Nomuraibacteriota</taxon>
    </lineage>
</organism>
<dbReference type="InterPro" id="IPR036866">
    <property type="entry name" value="RibonucZ/Hydroxyglut_hydro"/>
</dbReference>
<sequence>MRKRVKTHKILVTVIFLVAAFLIYKNMTNTQVVNGNIEIIPIEHATMVMKWNDKVIYTDPVGGAEVFKSQPEPDLILITDIHGDHLDIKTLEAVSKAKTVIIAPMAVADKIPSTVAGDLLVMKNGQRTNAKTANKVNLNGFSIEATPMYNLPEKADAYHTKGRGNGYVISDGGRKVYISGDTADIPEMRNLKNIDMAFVSMNLPYTMNVESAVDGVLAFKPKQIYPYHYRGPDGLADINKFKSLVNAGDPNIDVVLLNWYP</sequence>
<name>A0A1F6Y102_9BACT</name>
<evidence type="ECO:0000313" key="2">
    <source>
        <dbReference type="Proteomes" id="UP000176479"/>
    </source>
</evidence>
<dbReference type="SUPFAM" id="SSF56281">
    <property type="entry name" value="Metallo-hydrolase/oxidoreductase"/>
    <property type="match status" value="1"/>
</dbReference>
<dbReference type="GO" id="GO:0016787">
    <property type="term" value="F:hydrolase activity"/>
    <property type="evidence" value="ECO:0007669"/>
    <property type="project" value="UniProtKB-KW"/>
</dbReference>
<reference evidence="1 2" key="1">
    <citation type="journal article" date="2016" name="Nat. Commun.">
        <title>Thousands of microbial genomes shed light on interconnected biogeochemical processes in an aquifer system.</title>
        <authorList>
            <person name="Anantharaman K."/>
            <person name="Brown C.T."/>
            <person name="Hug L.A."/>
            <person name="Sharon I."/>
            <person name="Castelle C.J."/>
            <person name="Probst A.J."/>
            <person name="Thomas B.C."/>
            <person name="Singh A."/>
            <person name="Wilkins M.J."/>
            <person name="Karaoz U."/>
            <person name="Brodie E.L."/>
            <person name="Williams K.H."/>
            <person name="Hubbard S.S."/>
            <person name="Banfield J.F."/>
        </authorList>
    </citation>
    <scope>NUCLEOTIDE SEQUENCE [LARGE SCALE GENOMIC DNA]</scope>
</reference>
<gene>
    <name evidence="1" type="ORF">A3H53_04085</name>
</gene>
<dbReference type="PANTHER" id="PTHR43546">
    <property type="entry name" value="UPF0173 METAL-DEPENDENT HYDROLASE MJ1163-RELATED"/>
    <property type="match status" value="1"/>
</dbReference>
<dbReference type="Pfam" id="PF13483">
    <property type="entry name" value="Lactamase_B_3"/>
    <property type="match status" value="1"/>
</dbReference>
<dbReference type="Gene3D" id="3.60.15.10">
    <property type="entry name" value="Ribonuclease Z/Hydroxyacylglutathione hydrolase-like"/>
    <property type="match status" value="1"/>
</dbReference>